<dbReference type="AlphaFoldDB" id="A0A1D8JHD8"/>
<sequence length="143" mass="16493">MYTIGRVKRVDDSKWDYQPEGFNNNIRWHAGHIFVIVETFLQKSVKSYEPKYPEWIPLFDDGSSPSEWGDDVPSGEEILAALREQMDWVVPFIEDKLDGKMDEPLVIGDDIMTFRTIDGIVQFLSWHEGTHAGVIHALNLLEN</sequence>
<protein>
    <recommendedName>
        <fullName evidence="1">DinB-like domain-containing protein</fullName>
    </recommendedName>
</protein>
<feature type="domain" description="DinB-like" evidence="1">
    <location>
        <begin position="3"/>
        <end position="135"/>
    </location>
</feature>
<dbReference type="Gene3D" id="1.20.120.450">
    <property type="entry name" value="dinb family like domain"/>
    <property type="match status" value="1"/>
</dbReference>
<evidence type="ECO:0000259" key="1">
    <source>
        <dbReference type="Pfam" id="PF12867"/>
    </source>
</evidence>
<evidence type="ECO:0000313" key="3">
    <source>
        <dbReference type="Proteomes" id="UP000185746"/>
    </source>
</evidence>
<dbReference type="KEGG" id="surl:BI350_11615"/>
<dbReference type="InterPro" id="IPR024775">
    <property type="entry name" value="DinB-like"/>
</dbReference>
<name>A0A1D8JHD8_9BACL</name>
<keyword evidence="3" id="KW-1185">Reference proteome</keyword>
<dbReference type="Proteomes" id="UP000185746">
    <property type="component" value="Chromosome"/>
</dbReference>
<dbReference type="InterPro" id="IPR034660">
    <property type="entry name" value="DinB/YfiT-like"/>
</dbReference>
<dbReference type="SUPFAM" id="SSF109854">
    <property type="entry name" value="DinB/YfiT-like putative metalloenzymes"/>
    <property type="match status" value="1"/>
</dbReference>
<evidence type="ECO:0000313" key="2">
    <source>
        <dbReference type="EMBL" id="AOV08121.1"/>
    </source>
</evidence>
<dbReference type="Pfam" id="PF12867">
    <property type="entry name" value="DinB_2"/>
    <property type="match status" value="1"/>
</dbReference>
<proteinExistence type="predicted"/>
<dbReference type="EMBL" id="CP017560">
    <property type="protein sequence ID" value="AOV08121.1"/>
    <property type="molecule type" value="Genomic_DNA"/>
</dbReference>
<reference evidence="2 3" key="1">
    <citation type="submission" date="2016-09" db="EMBL/GenBank/DDBJ databases">
        <title>Complete genome sequence of the Lysinibacillus sphaericus LMG 22257, a specie of Bacillus with ureolytic activity that can effectively biodeposit calcium carbonate.</title>
        <authorList>
            <person name="Yan W."/>
        </authorList>
    </citation>
    <scope>NUCLEOTIDE SEQUENCE [LARGE SCALE GENOMIC DNA]</scope>
    <source>
        <strain evidence="2 3">LMG 22257</strain>
    </source>
</reference>
<accession>A0A1D8JHD8</accession>
<organism evidence="2 3">
    <name type="scientific">Sporosarcina ureilytica</name>
    <dbReference type="NCBI Taxonomy" id="298596"/>
    <lineage>
        <taxon>Bacteria</taxon>
        <taxon>Bacillati</taxon>
        <taxon>Bacillota</taxon>
        <taxon>Bacilli</taxon>
        <taxon>Bacillales</taxon>
        <taxon>Caryophanaceae</taxon>
        <taxon>Sporosarcina</taxon>
    </lineage>
</organism>
<gene>
    <name evidence="2" type="ORF">BI350_11615</name>
</gene>